<protein>
    <submittedName>
        <fullName evidence="2">DUF885 family protein</fullName>
    </submittedName>
</protein>
<keyword evidence="3" id="KW-1185">Reference proteome</keyword>
<accession>A0ABW5M8W5</accession>
<sequence>MRTRYLLTTLLCANLLLTSGLSGLAQTNSSLLSGIDPQTSSVHHLMTQFYADRGSLTRFYTVTGSPERRIRFQQFYGDYLKRLEQLDFERMNTDSRVDYLLFQRDLQEQINKLTDEASEREQIKAWFPFADSVYAVEKRRRRGQVLRPEQFAKNLTDMDQQISKLQGELKKETKLNPTLILRAISTAEGLQTALRSVYSFYNHYEPGFSWWVPQPYQKVDSLLTAYTSLLRRKSREAAPVKDDGSGITGVAVGREELLRQLQIEMIPYSPEELIDMANKEFAWCDRELLKASREMGFGDNWKAAQEKVKNSYVPAGRQPELILRLFNESVAFLKAKDLITIPAIAEETWRMTMMSPERQLVNPFFLGGEAIQISYPTETMEHPDKLMSMRGNNPHFSRATVHHELIAGHHLQGFMNNRYKVYRHFDTPFWTEGWALYWEMLLWEQGFPQSPEDRIGMLFWRMHRCARIIFSLNYHLGKWGPQQCIDFLVDRVGHERANAEGEVRRSFIGGYPPLYQLAYMTGGFQFLALKKELVDSGRMTYKQFHDAVLQINAMPVEMIRAILTDQKLPKNFKTKWRFYELKSSAQSANVENVSEKKPRG</sequence>
<reference evidence="3" key="1">
    <citation type="journal article" date="2019" name="Int. J. Syst. Evol. Microbiol.">
        <title>The Global Catalogue of Microorganisms (GCM) 10K type strain sequencing project: providing services to taxonomists for standard genome sequencing and annotation.</title>
        <authorList>
            <consortium name="The Broad Institute Genomics Platform"/>
            <consortium name="The Broad Institute Genome Sequencing Center for Infectious Disease"/>
            <person name="Wu L."/>
            <person name="Ma J."/>
        </authorList>
    </citation>
    <scope>NUCLEOTIDE SEQUENCE [LARGE SCALE GENOMIC DNA]</scope>
    <source>
        <strain evidence="3">KCTC 42805</strain>
    </source>
</reference>
<evidence type="ECO:0000313" key="2">
    <source>
        <dbReference type="EMBL" id="MFD2573432.1"/>
    </source>
</evidence>
<dbReference type="Pfam" id="PF05960">
    <property type="entry name" value="DUF885"/>
    <property type="match status" value="1"/>
</dbReference>
<comment type="caution">
    <text evidence="2">The sequence shown here is derived from an EMBL/GenBank/DDBJ whole genome shotgun (WGS) entry which is preliminary data.</text>
</comment>
<dbReference type="InterPro" id="IPR010281">
    <property type="entry name" value="DUF885"/>
</dbReference>
<dbReference type="EMBL" id="JBHULN010000018">
    <property type="protein sequence ID" value="MFD2573432.1"/>
    <property type="molecule type" value="Genomic_DNA"/>
</dbReference>
<evidence type="ECO:0000256" key="1">
    <source>
        <dbReference type="SAM" id="SignalP"/>
    </source>
</evidence>
<keyword evidence="1" id="KW-0732">Signal</keyword>
<dbReference type="PANTHER" id="PTHR33361:SF2">
    <property type="entry name" value="DUF885 DOMAIN-CONTAINING PROTEIN"/>
    <property type="match status" value="1"/>
</dbReference>
<organism evidence="2 3">
    <name type="scientific">Spirosoma soli</name>
    <dbReference type="NCBI Taxonomy" id="1770529"/>
    <lineage>
        <taxon>Bacteria</taxon>
        <taxon>Pseudomonadati</taxon>
        <taxon>Bacteroidota</taxon>
        <taxon>Cytophagia</taxon>
        <taxon>Cytophagales</taxon>
        <taxon>Cytophagaceae</taxon>
        <taxon>Spirosoma</taxon>
    </lineage>
</organism>
<proteinExistence type="predicted"/>
<gene>
    <name evidence="2" type="ORF">ACFSUS_22520</name>
</gene>
<dbReference type="PANTHER" id="PTHR33361">
    <property type="entry name" value="GLR0591 PROTEIN"/>
    <property type="match status" value="1"/>
</dbReference>
<evidence type="ECO:0000313" key="3">
    <source>
        <dbReference type="Proteomes" id="UP001597469"/>
    </source>
</evidence>
<dbReference type="Proteomes" id="UP001597469">
    <property type="component" value="Unassembled WGS sequence"/>
</dbReference>
<feature type="chain" id="PRO_5045930085" evidence="1">
    <location>
        <begin position="26"/>
        <end position="600"/>
    </location>
</feature>
<name>A0ABW5M8W5_9BACT</name>
<feature type="signal peptide" evidence="1">
    <location>
        <begin position="1"/>
        <end position="25"/>
    </location>
</feature>
<dbReference type="RefSeq" id="WP_381526102.1">
    <property type="nucleotide sequence ID" value="NZ_JBHULN010000018.1"/>
</dbReference>